<dbReference type="SUPFAM" id="SSF81321">
    <property type="entry name" value="Family A G protein-coupled receptor-like"/>
    <property type="match status" value="1"/>
</dbReference>
<gene>
    <name evidence="7" type="ORF">CAUJ_LOCUS8612</name>
</gene>
<dbReference type="PANTHER" id="PTHR46641">
    <property type="entry name" value="FMRFAMIDE RECEPTOR-RELATED"/>
    <property type="match status" value="1"/>
</dbReference>
<dbReference type="Gene3D" id="1.20.1070.10">
    <property type="entry name" value="Rhodopsin 7-helix transmembrane proteins"/>
    <property type="match status" value="1"/>
</dbReference>
<dbReference type="InterPro" id="IPR017452">
    <property type="entry name" value="GPCR_Rhodpsn_7TM"/>
</dbReference>
<accession>A0A8S1H9N5</accession>
<evidence type="ECO:0000256" key="5">
    <source>
        <dbReference type="SAM" id="Phobius"/>
    </source>
</evidence>
<evidence type="ECO:0000256" key="2">
    <source>
        <dbReference type="ARBA" id="ARBA00022692"/>
    </source>
</evidence>
<keyword evidence="3 5" id="KW-1133">Transmembrane helix</keyword>
<keyword evidence="8" id="KW-1185">Reference proteome</keyword>
<evidence type="ECO:0000256" key="4">
    <source>
        <dbReference type="ARBA" id="ARBA00023136"/>
    </source>
</evidence>
<dbReference type="Proteomes" id="UP000835052">
    <property type="component" value="Unassembled WGS sequence"/>
</dbReference>
<feature type="transmembrane region" description="Helical" evidence="5">
    <location>
        <begin position="179"/>
        <end position="198"/>
    </location>
</feature>
<keyword evidence="4 5" id="KW-0472">Membrane</keyword>
<feature type="domain" description="G-protein coupled receptors family 1 profile" evidence="6">
    <location>
        <begin position="38"/>
        <end position="347"/>
    </location>
</feature>
<dbReference type="EMBL" id="CAJGYM010000029">
    <property type="protein sequence ID" value="CAD6192693.1"/>
    <property type="molecule type" value="Genomic_DNA"/>
</dbReference>
<feature type="transmembrane region" description="Helical" evidence="5">
    <location>
        <begin position="20"/>
        <end position="44"/>
    </location>
</feature>
<dbReference type="GO" id="GO:0016020">
    <property type="term" value="C:membrane"/>
    <property type="evidence" value="ECO:0007669"/>
    <property type="project" value="UniProtKB-SubCell"/>
</dbReference>
<protein>
    <recommendedName>
        <fullName evidence="6">G-protein coupled receptors family 1 profile domain-containing protein</fullName>
    </recommendedName>
</protein>
<dbReference type="InterPro" id="IPR052954">
    <property type="entry name" value="GPCR-Ligand_Int"/>
</dbReference>
<comment type="subcellular location">
    <subcellularLocation>
        <location evidence="1">Membrane</location>
    </subcellularLocation>
</comment>
<name>A0A8S1H9N5_9PELO</name>
<reference evidence="7" key="1">
    <citation type="submission" date="2020-10" db="EMBL/GenBank/DDBJ databases">
        <authorList>
            <person name="Kikuchi T."/>
        </authorList>
    </citation>
    <scope>NUCLEOTIDE SEQUENCE</scope>
    <source>
        <strain evidence="7">NKZ352</strain>
    </source>
</reference>
<evidence type="ECO:0000313" key="7">
    <source>
        <dbReference type="EMBL" id="CAD6192693.1"/>
    </source>
</evidence>
<evidence type="ECO:0000313" key="8">
    <source>
        <dbReference type="Proteomes" id="UP000835052"/>
    </source>
</evidence>
<proteinExistence type="predicted"/>
<keyword evidence="2 5" id="KW-0812">Transmembrane</keyword>
<dbReference type="PANTHER" id="PTHR46641:SF5">
    <property type="entry name" value="NEUROPEPTIDE RECEPTOR FAMILY"/>
    <property type="match status" value="1"/>
</dbReference>
<comment type="caution">
    <text evidence="7">The sequence shown here is derived from an EMBL/GenBank/DDBJ whole genome shotgun (WGS) entry which is preliminary data.</text>
</comment>
<evidence type="ECO:0000256" key="3">
    <source>
        <dbReference type="ARBA" id="ARBA00022989"/>
    </source>
</evidence>
<dbReference type="AlphaFoldDB" id="A0A8S1H9N5"/>
<sequence length="418" mass="47573">MRELYNCSYRYSDQDIFTSIALWIDGPFTLVAAVLSFVGAHFAVKFLRTAGLNRELTAALFTLCAVDSLLMVSVVLKQSIEATAVLFFNYNIMFDKQALMLIMHALTISFTTCSTLLVVYISFLRFLVVFRPMKFVSSTMGSVRYKSGSPMNQSFDRPLTRQCSRASMRLSLRKLIRPYYLPGAVVVCSFIINIPLYFEFTMVECFDVLHQVVASNPAPTEFRNTFARYKAILMTLTQTIGPVGMIFFLSVVTEYHVHASLIARKKLFESQRRRQSLLQTEELKERISRTVGIIIAVKFLILRSMPVFFDVYENLYGIESFGLVLSVMVRVSDFLVVLNSATNSLATFGKNIWFERRLRFKLLKHARIEKDMEKNAYKAMKATSAMAVMGVPPKCCLVDLPSSKFPNPNIKTPPVDFL</sequence>
<dbReference type="PROSITE" id="PS50262">
    <property type="entry name" value="G_PROTEIN_RECEP_F1_2"/>
    <property type="match status" value="1"/>
</dbReference>
<organism evidence="7 8">
    <name type="scientific">Caenorhabditis auriculariae</name>
    <dbReference type="NCBI Taxonomy" id="2777116"/>
    <lineage>
        <taxon>Eukaryota</taxon>
        <taxon>Metazoa</taxon>
        <taxon>Ecdysozoa</taxon>
        <taxon>Nematoda</taxon>
        <taxon>Chromadorea</taxon>
        <taxon>Rhabditida</taxon>
        <taxon>Rhabditina</taxon>
        <taxon>Rhabditomorpha</taxon>
        <taxon>Rhabditoidea</taxon>
        <taxon>Rhabditidae</taxon>
        <taxon>Peloderinae</taxon>
        <taxon>Caenorhabditis</taxon>
    </lineage>
</organism>
<feature type="transmembrane region" description="Helical" evidence="5">
    <location>
        <begin position="98"/>
        <end position="124"/>
    </location>
</feature>
<evidence type="ECO:0000259" key="6">
    <source>
        <dbReference type="PROSITE" id="PS50262"/>
    </source>
</evidence>
<dbReference type="OrthoDB" id="5780272at2759"/>
<evidence type="ECO:0000256" key="1">
    <source>
        <dbReference type="ARBA" id="ARBA00004370"/>
    </source>
</evidence>